<feature type="compositionally biased region" description="Low complexity" evidence="1">
    <location>
        <begin position="180"/>
        <end position="198"/>
    </location>
</feature>
<name>A0ABU4JSZ2_9CLOT</name>
<dbReference type="SUPFAM" id="SSF53187">
    <property type="entry name" value="Zn-dependent exopeptidases"/>
    <property type="match status" value="1"/>
</dbReference>
<dbReference type="PANTHER" id="PTHR30404">
    <property type="entry name" value="N-ACETYLMURAMOYL-L-ALANINE AMIDASE"/>
    <property type="match status" value="1"/>
</dbReference>
<dbReference type="CDD" id="cd02696">
    <property type="entry name" value="MurNAc-LAA"/>
    <property type="match status" value="1"/>
</dbReference>
<proteinExistence type="predicted"/>
<dbReference type="Pfam" id="PF01471">
    <property type="entry name" value="PG_binding_1"/>
    <property type="match status" value="2"/>
</dbReference>
<feature type="region of interest" description="Disordered" evidence="1">
    <location>
        <begin position="175"/>
        <end position="201"/>
    </location>
</feature>
<evidence type="ECO:0000259" key="2">
    <source>
        <dbReference type="SMART" id="SM00646"/>
    </source>
</evidence>
<dbReference type="InterPro" id="IPR002477">
    <property type="entry name" value="Peptidoglycan-bd-like"/>
</dbReference>
<feature type="domain" description="MurNAc-LAA" evidence="2">
    <location>
        <begin position="64"/>
        <end position="169"/>
    </location>
</feature>
<dbReference type="Gene3D" id="3.40.630.40">
    <property type="entry name" value="Zn-dependent exopeptidases"/>
    <property type="match status" value="1"/>
</dbReference>
<dbReference type="InterPro" id="IPR036366">
    <property type="entry name" value="PGBDSf"/>
</dbReference>
<dbReference type="InterPro" id="IPR002508">
    <property type="entry name" value="MurNAc-LAA_cat"/>
</dbReference>
<dbReference type="Pfam" id="PF01520">
    <property type="entry name" value="Amidase_3"/>
    <property type="match status" value="1"/>
</dbReference>
<accession>A0ABU4JSZ2</accession>
<evidence type="ECO:0000256" key="1">
    <source>
        <dbReference type="SAM" id="MobiDB-lite"/>
    </source>
</evidence>
<organism evidence="3 4">
    <name type="scientific">Clostridium tanneri</name>
    <dbReference type="NCBI Taxonomy" id="3037988"/>
    <lineage>
        <taxon>Bacteria</taxon>
        <taxon>Bacillati</taxon>
        <taxon>Bacillota</taxon>
        <taxon>Clostridia</taxon>
        <taxon>Eubacteriales</taxon>
        <taxon>Clostridiaceae</taxon>
        <taxon>Clostridium</taxon>
    </lineage>
</organism>
<dbReference type="SUPFAM" id="SSF47090">
    <property type="entry name" value="PGBD-like"/>
    <property type="match status" value="2"/>
</dbReference>
<dbReference type="SMART" id="SM00646">
    <property type="entry name" value="Ami_3"/>
    <property type="match status" value="1"/>
</dbReference>
<dbReference type="InterPro" id="IPR036365">
    <property type="entry name" value="PGBD-like_sf"/>
</dbReference>
<dbReference type="EMBL" id="JARUJP010000007">
    <property type="protein sequence ID" value="MDW8801074.1"/>
    <property type="molecule type" value="Genomic_DNA"/>
</dbReference>
<protein>
    <submittedName>
        <fullName evidence="3">Peptidoglycan-binding protein</fullName>
    </submittedName>
</protein>
<dbReference type="Gene3D" id="1.10.101.10">
    <property type="entry name" value="PGBD-like superfamily/PGBD"/>
    <property type="match status" value="2"/>
</dbReference>
<sequence length="319" mass="33772">MKIAVDIGHNCAPDTGAVAIGNENVLVMDVGRRVISKLRALGHNVLPVTPTDCSSVSNSLWQRVSSANGWGAELYVSLHENAGGGHGVEVWIGSERSRAIAQNIVNNIAALGFRNRGVKVQGKDGPHLYVLNNTIMPALLVEGAFVDSAEDMRRFNAEDMANAIVQGITGQTISGVSLSTEPSTPATAGGGTTSSTTDESTRRLQEYLNSLVNAGITVDGIYGSATRAAVARFQNIMGLTADGIAGSNTWNAIKAILARPLSRVGSRGYAVRWIQWRVGAAVDGIFGNGTRQKVEVFQGNRGLNPDGIVGNLTWQQMFK</sequence>
<keyword evidence="4" id="KW-1185">Reference proteome</keyword>
<gene>
    <name evidence="3" type="ORF">P8V03_07880</name>
</gene>
<evidence type="ECO:0000313" key="3">
    <source>
        <dbReference type="EMBL" id="MDW8801074.1"/>
    </source>
</evidence>
<comment type="caution">
    <text evidence="3">The sequence shown here is derived from an EMBL/GenBank/DDBJ whole genome shotgun (WGS) entry which is preliminary data.</text>
</comment>
<dbReference type="PANTHER" id="PTHR30404:SF8">
    <property type="entry name" value="AUTOLYSIN PH-RELATED"/>
    <property type="match status" value="1"/>
</dbReference>
<dbReference type="Proteomes" id="UP001281656">
    <property type="component" value="Unassembled WGS sequence"/>
</dbReference>
<evidence type="ECO:0000313" key="4">
    <source>
        <dbReference type="Proteomes" id="UP001281656"/>
    </source>
</evidence>
<dbReference type="InterPro" id="IPR050695">
    <property type="entry name" value="N-acetylmuramoyl_amidase_3"/>
</dbReference>
<reference evidence="3 4" key="1">
    <citation type="submission" date="2023-04" db="EMBL/GenBank/DDBJ databases">
        <title>Clostridium tannerae sp. nov., isolated from the fecal material of an alpaca.</title>
        <authorList>
            <person name="Miller S."/>
            <person name="Hendry M."/>
            <person name="King J."/>
            <person name="Sankaranarayanan K."/>
            <person name="Lawson P.A."/>
        </authorList>
    </citation>
    <scope>NUCLEOTIDE SEQUENCE [LARGE SCALE GENOMIC DNA]</scope>
    <source>
        <strain evidence="3 4">A1-XYC3</strain>
    </source>
</reference>
<dbReference type="RefSeq" id="WP_318797779.1">
    <property type="nucleotide sequence ID" value="NZ_JARUJP010000007.1"/>
</dbReference>